<evidence type="ECO:0000313" key="8">
    <source>
        <dbReference type="EMBL" id="AJD39598.1"/>
    </source>
</evidence>
<keyword evidence="3 6" id="KW-0812">Transmembrane</keyword>
<dbReference type="RefSeq" id="WP_039843568.1">
    <property type="nucleotide sequence ID" value="NZ_CP006877.1"/>
</dbReference>
<evidence type="ECO:0000313" key="9">
    <source>
        <dbReference type="Proteomes" id="UP000031368"/>
    </source>
</evidence>
<evidence type="ECO:0000256" key="6">
    <source>
        <dbReference type="SAM" id="Phobius"/>
    </source>
</evidence>
<dbReference type="InterPro" id="IPR052218">
    <property type="entry name" value="Preflagellin_Peptidase"/>
</dbReference>
<dbReference type="AlphaFoldDB" id="A0A0B4WZ51"/>
<protein>
    <submittedName>
        <fullName evidence="8">Prepilin type IV endopeptidase protein</fullName>
    </submittedName>
</protein>
<feature type="domain" description="Prepilin type IV endopeptidase peptidase" evidence="7">
    <location>
        <begin position="9"/>
        <end position="112"/>
    </location>
</feature>
<dbReference type="GO" id="GO:0004190">
    <property type="term" value="F:aspartic-type endopeptidase activity"/>
    <property type="evidence" value="ECO:0007669"/>
    <property type="project" value="InterPro"/>
</dbReference>
<dbReference type="KEGG" id="rga:RGR602_CH00225"/>
<evidence type="ECO:0000256" key="1">
    <source>
        <dbReference type="ARBA" id="ARBA00004651"/>
    </source>
</evidence>
<dbReference type="Pfam" id="PF01478">
    <property type="entry name" value="Peptidase_A24"/>
    <property type="match status" value="1"/>
</dbReference>
<proteinExistence type="predicted"/>
<accession>A0A0B4WZ51</accession>
<feature type="transmembrane region" description="Helical" evidence="6">
    <location>
        <begin position="31"/>
        <end position="50"/>
    </location>
</feature>
<evidence type="ECO:0000256" key="5">
    <source>
        <dbReference type="ARBA" id="ARBA00023136"/>
    </source>
</evidence>
<organism evidence="8 9">
    <name type="scientific">Rhizobium gallicum bv. gallicum R602sp</name>
    <dbReference type="NCBI Taxonomy" id="1041138"/>
    <lineage>
        <taxon>Bacteria</taxon>
        <taxon>Pseudomonadati</taxon>
        <taxon>Pseudomonadota</taxon>
        <taxon>Alphaproteobacteria</taxon>
        <taxon>Hyphomicrobiales</taxon>
        <taxon>Rhizobiaceae</taxon>
        <taxon>Rhizobium/Agrobacterium group</taxon>
        <taxon>Rhizobium</taxon>
    </lineage>
</organism>
<feature type="transmembrane region" description="Helical" evidence="6">
    <location>
        <begin position="142"/>
        <end position="163"/>
    </location>
</feature>
<dbReference type="GO" id="GO:0005886">
    <property type="term" value="C:plasma membrane"/>
    <property type="evidence" value="ECO:0007669"/>
    <property type="project" value="UniProtKB-SubCell"/>
</dbReference>
<evidence type="ECO:0000259" key="7">
    <source>
        <dbReference type="Pfam" id="PF01478"/>
    </source>
</evidence>
<evidence type="ECO:0000256" key="2">
    <source>
        <dbReference type="ARBA" id="ARBA00022475"/>
    </source>
</evidence>
<dbReference type="PANTHER" id="PTHR36506:SF1">
    <property type="entry name" value="PREFLAGELLIN PEPTIDASE"/>
    <property type="match status" value="1"/>
</dbReference>
<comment type="subcellular location">
    <subcellularLocation>
        <location evidence="1">Cell membrane</location>
        <topology evidence="1">Multi-pass membrane protein</topology>
    </subcellularLocation>
</comment>
<dbReference type="Proteomes" id="UP000031368">
    <property type="component" value="Chromosome"/>
</dbReference>
<dbReference type="Gene3D" id="1.20.120.1220">
    <property type="match status" value="1"/>
</dbReference>
<reference evidence="8 9" key="1">
    <citation type="submission" date="2013-11" db="EMBL/GenBank/DDBJ databases">
        <title>Complete genome sequence of Rhizobium gallicum bv. gallicum R602.</title>
        <authorList>
            <person name="Bustos P."/>
            <person name="Santamaria R.I."/>
            <person name="Lozano L."/>
            <person name="Acosta J.L."/>
            <person name="Ormeno-Orrillo E."/>
            <person name="Rogel M.A."/>
            <person name="Romero D."/>
            <person name="Cevallos M.A."/>
            <person name="Martinez-Romero E."/>
            <person name="Gonzalez V."/>
        </authorList>
    </citation>
    <scope>NUCLEOTIDE SEQUENCE [LARGE SCALE GENOMIC DNA]</scope>
    <source>
        <strain evidence="8 9">R602</strain>
    </source>
</reference>
<keyword evidence="2" id="KW-1003">Cell membrane</keyword>
<evidence type="ECO:0000256" key="3">
    <source>
        <dbReference type="ARBA" id="ARBA00022692"/>
    </source>
</evidence>
<gene>
    <name evidence="8" type="ORF">RGR602_CH00225</name>
</gene>
<feature type="transmembrane region" description="Helical" evidence="6">
    <location>
        <begin position="97"/>
        <end position="118"/>
    </location>
</feature>
<keyword evidence="4 6" id="KW-1133">Transmembrane helix</keyword>
<keyword evidence="5 6" id="KW-0472">Membrane</keyword>
<dbReference type="HOGENOM" id="CLU_057101_9_0_5"/>
<dbReference type="InterPro" id="IPR000045">
    <property type="entry name" value="Prepilin_IV_endopep_pep"/>
</dbReference>
<sequence>MTAAAIFVVFPLCLAIAAFSDLFTMTIPNRVPLILVISFLIVAPLSGMSVPVIGMHLSAGLVVLCACFALFALNTMGGGDAKLLSAATLWFGFDQSLIFFIGCVGVIGGFLTLFILMIRSQSNTILAIGLPLPNSLLLAKKIPYGIAIAIGGFMAFPYSPMLINALETLK</sequence>
<feature type="transmembrane region" description="Helical" evidence="6">
    <location>
        <begin position="57"/>
        <end position="77"/>
    </location>
</feature>
<dbReference type="EMBL" id="CP006877">
    <property type="protein sequence ID" value="AJD39598.1"/>
    <property type="molecule type" value="Genomic_DNA"/>
</dbReference>
<dbReference type="PANTHER" id="PTHR36506">
    <property type="entry name" value="PREFLAGELLIN PEPTIDASE"/>
    <property type="match status" value="1"/>
</dbReference>
<name>A0A0B4WZ51_9HYPH</name>
<evidence type="ECO:0000256" key="4">
    <source>
        <dbReference type="ARBA" id="ARBA00022989"/>
    </source>
</evidence>
<keyword evidence="9" id="KW-1185">Reference proteome</keyword>